<feature type="domain" description="MPN" evidence="4">
    <location>
        <begin position="22"/>
        <end position="161"/>
    </location>
</feature>
<feature type="region of interest" description="Disordered" evidence="3">
    <location>
        <begin position="308"/>
        <end position="333"/>
    </location>
</feature>
<dbReference type="Pfam" id="PF01398">
    <property type="entry name" value="JAB"/>
    <property type="match status" value="1"/>
</dbReference>
<dbReference type="GO" id="GO:0008237">
    <property type="term" value="F:metallopeptidase activity"/>
    <property type="evidence" value="ECO:0007669"/>
    <property type="project" value="InterPro"/>
</dbReference>
<sequence>MTAEPEDDIVTPVKLTSDVEQVIMHPLVLLSAADHYHRVARGTRKRVVGVLLGQVTKGSVDVTNSFAVPFEEDSKNPAVFYLDHNFLESMLHMYRKVNAKERVVGFYSTGPQIRPNDLRIHDIVERFLPKGTLTPAVFCIIDIRPDRQDLPITSYRVVEELSGKHVHRSFAHVPVQMGALEAEEVGVEHLLRDINDPTISTVASLIKAKVAGMATLTEKLVECKDYLQAVAHGTVSPNHEIIANLQTILNLLPNLNTPDLVKSLIVKTNDLEMALYLAALIRSVIALHDLVNNKIRYGEDGTALLLKEEEEKKEEEQVKEEKKVDDAKQADNK</sequence>
<comment type="caution">
    <text evidence="5">The sequence shown here is derived from an EMBL/GenBank/DDBJ whole genome shotgun (WGS) entry which is preliminary data.</text>
</comment>
<dbReference type="InterPro" id="IPR024969">
    <property type="entry name" value="EIF3F/CSN6-like_C"/>
</dbReference>
<organism evidence="5 6">
    <name type="scientific">Fistulifera solaris</name>
    <name type="common">Oleaginous diatom</name>
    <dbReference type="NCBI Taxonomy" id="1519565"/>
    <lineage>
        <taxon>Eukaryota</taxon>
        <taxon>Sar</taxon>
        <taxon>Stramenopiles</taxon>
        <taxon>Ochrophyta</taxon>
        <taxon>Bacillariophyta</taxon>
        <taxon>Bacillariophyceae</taxon>
        <taxon>Bacillariophycidae</taxon>
        <taxon>Naviculales</taxon>
        <taxon>Naviculaceae</taxon>
        <taxon>Fistulifera</taxon>
    </lineage>
</organism>
<dbReference type="InterPro" id="IPR037518">
    <property type="entry name" value="MPN"/>
</dbReference>
<dbReference type="InterPro" id="IPR033858">
    <property type="entry name" value="MPN_RPN7_8"/>
</dbReference>
<keyword evidence="2 5" id="KW-0647">Proteasome</keyword>
<dbReference type="PANTHER" id="PTHR10540">
    <property type="entry name" value="EUKARYOTIC TRANSLATION INITIATION FACTOR 3 SUBUNIT F-RELATED"/>
    <property type="match status" value="1"/>
</dbReference>
<dbReference type="Pfam" id="PF13012">
    <property type="entry name" value="MitMem_reg"/>
    <property type="match status" value="1"/>
</dbReference>
<reference evidence="5 6" key="1">
    <citation type="journal article" date="2015" name="Plant Cell">
        <title>Oil accumulation by the oleaginous diatom Fistulifera solaris as revealed by the genome and transcriptome.</title>
        <authorList>
            <person name="Tanaka T."/>
            <person name="Maeda Y."/>
            <person name="Veluchamy A."/>
            <person name="Tanaka M."/>
            <person name="Abida H."/>
            <person name="Marechal E."/>
            <person name="Bowler C."/>
            <person name="Muto M."/>
            <person name="Sunaga Y."/>
            <person name="Tanaka M."/>
            <person name="Yoshino T."/>
            <person name="Taniguchi T."/>
            <person name="Fukuda Y."/>
            <person name="Nemoto M."/>
            <person name="Matsumoto M."/>
            <person name="Wong P.S."/>
            <person name="Aburatani S."/>
            <person name="Fujibuchi W."/>
        </authorList>
    </citation>
    <scope>NUCLEOTIDE SEQUENCE [LARGE SCALE GENOMIC DNA]</scope>
    <source>
        <strain evidence="5 6">JPCC DA0580</strain>
    </source>
</reference>
<dbReference type="AlphaFoldDB" id="A0A1Z5KBN4"/>
<dbReference type="FunCoup" id="A0A1Z5KBN4">
    <property type="interactions" value="823"/>
</dbReference>
<dbReference type="SMART" id="SM00232">
    <property type="entry name" value="JAB_MPN"/>
    <property type="match status" value="1"/>
</dbReference>
<evidence type="ECO:0000313" key="6">
    <source>
        <dbReference type="Proteomes" id="UP000198406"/>
    </source>
</evidence>
<evidence type="ECO:0000259" key="4">
    <source>
        <dbReference type="PROSITE" id="PS50249"/>
    </source>
</evidence>
<dbReference type="OrthoDB" id="10256771at2759"/>
<dbReference type="EMBL" id="BDSP01000203">
    <property type="protein sequence ID" value="GAX23657.1"/>
    <property type="molecule type" value="Genomic_DNA"/>
</dbReference>
<protein>
    <submittedName>
        <fullName evidence="5">26S proteasome regulatory subunit N8</fullName>
    </submittedName>
</protein>
<comment type="similarity">
    <text evidence="1">Belongs to the peptidase M67A family.</text>
</comment>
<dbReference type="GO" id="GO:0043161">
    <property type="term" value="P:proteasome-mediated ubiquitin-dependent protein catabolic process"/>
    <property type="evidence" value="ECO:0007669"/>
    <property type="project" value="TreeGrafter"/>
</dbReference>
<evidence type="ECO:0000256" key="1">
    <source>
        <dbReference type="ARBA" id="ARBA00008568"/>
    </source>
</evidence>
<dbReference type="Proteomes" id="UP000198406">
    <property type="component" value="Unassembled WGS sequence"/>
</dbReference>
<dbReference type="CDD" id="cd08062">
    <property type="entry name" value="MPN_RPN7_8"/>
    <property type="match status" value="1"/>
</dbReference>
<name>A0A1Z5KBN4_FISSO</name>
<dbReference type="InParanoid" id="A0A1Z5KBN4"/>
<dbReference type="PANTHER" id="PTHR10540:SF7">
    <property type="entry name" value="26S PROTEASOME NON-ATPASE REGULATORY SUBUNIT 7"/>
    <property type="match status" value="1"/>
</dbReference>
<evidence type="ECO:0000256" key="2">
    <source>
        <dbReference type="ARBA" id="ARBA00022942"/>
    </source>
</evidence>
<gene>
    <name evidence="5" type="ORF">FisN_12Hh231</name>
</gene>
<evidence type="ECO:0000256" key="3">
    <source>
        <dbReference type="SAM" id="MobiDB-lite"/>
    </source>
</evidence>
<keyword evidence="6" id="KW-1185">Reference proteome</keyword>
<accession>A0A1Z5KBN4</accession>
<proteinExistence type="inferred from homology"/>
<dbReference type="PROSITE" id="PS50249">
    <property type="entry name" value="MPN"/>
    <property type="match status" value="1"/>
</dbReference>
<dbReference type="GO" id="GO:0005838">
    <property type="term" value="C:proteasome regulatory particle"/>
    <property type="evidence" value="ECO:0007669"/>
    <property type="project" value="InterPro"/>
</dbReference>
<dbReference type="Gene3D" id="3.40.140.10">
    <property type="entry name" value="Cytidine Deaminase, domain 2"/>
    <property type="match status" value="1"/>
</dbReference>
<evidence type="ECO:0000313" key="5">
    <source>
        <dbReference type="EMBL" id="GAX23657.1"/>
    </source>
</evidence>
<dbReference type="InterPro" id="IPR000555">
    <property type="entry name" value="JAMM/MPN+_dom"/>
</dbReference>